<protein>
    <submittedName>
        <fullName evidence="2">Uncharacterized protein</fullName>
    </submittedName>
</protein>
<accession>A0A392PDV3</accession>
<evidence type="ECO:0000313" key="3">
    <source>
        <dbReference type="Proteomes" id="UP000265520"/>
    </source>
</evidence>
<keyword evidence="3" id="KW-1185">Reference proteome</keyword>
<comment type="caution">
    <text evidence="2">The sequence shown here is derived from an EMBL/GenBank/DDBJ whole genome shotgun (WGS) entry which is preliminary data.</text>
</comment>
<organism evidence="2 3">
    <name type="scientific">Trifolium medium</name>
    <dbReference type="NCBI Taxonomy" id="97028"/>
    <lineage>
        <taxon>Eukaryota</taxon>
        <taxon>Viridiplantae</taxon>
        <taxon>Streptophyta</taxon>
        <taxon>Embryophyta</taxon>
        <taxon>Tracheophyta</taxon>
        <taxon>Spermatophyta</taxon>
        <taxon>Magnoliopsida</taxon>
        <taxon>eudicotyledons</taxon>
        <taxon>Gunneridae</taxon>
        <taxon>Pentapetalae</taxon>
        <taxon>rosids</taxon>
        <taxon>fabids</taxon>
        <taxon>Fabales</taxon>
        <taxon>Fabaceae</taxon>
        <taxon>Papilionoideae</taxon>
        <taxon>50 kb inversion clade</taxon>
        <taxon>NPAAA clade</taxon>
        <taxon>Hologalegina</taxon>
        <taxon>IRL clade</taxon>
        <taxon>Trifolieae</taxon>
        <taxon>Trifolium</taxon>
    </lineage>
</organism>
<keyword evidence="1" id="KW-1133">Transmembrane helix</keyword>
<sequence length="82" mass="9746">ELLIPPTIEDDDGVHMKKMNVIVAITMSFNMVIYRYARRFKDDIHMYTHMQRSIQEKQTCLNAFEESFYKSEEQTLEAVGRL</sequence>
<dbReference type="AlphaFoldDB" id="A0A392PDV3"/>
<name>A0A392PDV3_9FABA</name>
<evidence type="ECO:0000313" key="2">
    <source>
        <dbReference type="EMBL" id="MCI09045.1"/>
    </source>
</evidence>
<feature type="non-terminal residue" evidence="2">
    <location>
        <position position="1"/>
    </location>
</feature>
<keyword evidence="1" id="KW-0472">Membrane</keyword>
<feature type="transmembrane region" description="Helical" evidence="1">
    <location>
        <begin position="20"/>
        <end position="37"/>
    </location>
</feature>
<dbReference type="EMBL" id="LXQA010071205">
    <property type="protein sequence ID" value="MCI09045.1"/>
    <property type="molecule type" value="Genomic_DNA"/>
</dbReference>
<dbReference type="Proteomes" id="UP000265520">
    <property type="component" value="Unassembled WGS sequence"/>
</dbReference>
<reference evidence="2 3" key="1">
    <citation type="journal article" date="2018" name="Front. Plant Sci.">
        <title>Red Clover (Trifolium pratense) and Zigzag Clover (T. medium) - A Picture of Genomic Similarities and Differences.</title>
        <authorList>
            <person name="Dluhosova J."/>
            <person name="Istvanek J."/>
            <person name="Nedelnik J."/>
            <person name="Repkova J."/>
        </authorList>
    </citation>
    <scope>NUCLEOTIDE SEQUENCE [LARGE SCALE GENOMIC DNA]</scope>
    <source>
        <strain evidence="3">cv. 10/8</strain>
        <tissue evidence="2">Leaf</tissue>
    </source>
</reference>
<keyword evidence="1" id="KW-0812">Transmembrane</keyword>
<evidence type="ECO:0000256" key="1">
    <source>
        <dbReference type="SAM" id="Phobius"/>
    </source>
</evidence>
<proteinExistence type="predicted"/>